<evidence type="ECO:0000313" key="1">
    <source>
        <dbReference type="EMBL" id="GBP61098.1"/>
    </source>
</evidence>
<name>A0A4C1XCE7_EUMVA</name>
<gene>
    <name evidence="1" type="ORF">EVAR_89764_1</name>
</gene>
<proteinExistence type="predicted"/>
<sequence length="105" mass="11373">MVMSIDEWLRSYDVVIYQGPAGVERAGTAMPSDCVKQTKQASTAIYQSVKRETVSSHSNTKGMSAAVYRDPGGSTINYIAKDRSSISQHTCACHRRGASGVWALT</sequence>
<dbReference type="EMBL" id="BGZK01000804">
    <property type="protein sequence ID" value="GBP61098.1"/>
    <property type="molecule type" value="Genomic_DNA"/>
</dbReference>
<keyword evidence="2" id="KW-1185">Reference proteome</keyword>
<organism evidence="1 2">
    <name type="scientific">Eumeta variegata</name>
    <name type="common">Bagworm moth</name>
    <name type="synonym">Eumeta japonica</name>
    <dbReference type="NCBI Taxonomy" id="151549"/>
    <lineage>
        <taxon>Eukaryota</taxon>
        <taxon>Metazoa</taxon>
        <taxon>Ecdysozoa</taxon>
        <taxon>Arthropoda</taxon>
        <taxon>Hexapoda</taxon>
        <taxon>Insecta</taxon>
        <taxon>Pterygota</taxon>
        <taxon>Neoptera</taxon>
        <taxon>Endopterygota</taxon>
        <taxon>Lepidoptera</taxon>
        <taxon>Glossata</taxon>
        <taxon>Ditrysia</taxon>
        <taxon>Tineoidea</taxon>
        <taxon>Psychidae</taxon>
        <taxon>Oiketicinae</taxon>
        <taxon>Eumeta</taxon>
    </lineage>
</organism>
<evidence type="ECO:0000313" key="2">
    <source>
        <dbReference type="Proteomes" id="UP000299102"/>
    </source>
</evidence>
<dbReference type="Proteomes" id="UP000299102">
    <property type="component" value="Unassembled WGS sequence"/>
</dbReference>
<dbReference type="AlphaFoldDB" id="A0A4C1XCE7"/>
<reference evidence="1 2" key="1">
    <citation type="journal article" date="2019" name="Commun. Biol.">
        <title>The bagworm genome reveals a unique fibroin gene that provides high tensile strength.</title>
        <authorList>
            <person name="Kono N."/>
            <person name="Nakamura H."/>
            <person name="Ohtoshi R."/>
            <person name="Tomita M."/>
            <person name="Numata K."/>
            <person name="Arakawa K."/>
        </authorList>
    </citation>
    <scope>NUCLEOTIDE SEQUENCE [LARGE SCALE GENOMIC DNA]</scope>
</reference>
<accession>A0A4C1XCE7</accession>
<comment type="caution">
    <text evidence="1">The sequence shown here is derived from an EMBL/GenBank/DDBJ whole genome shotgun (WGS) entry which is preliminary data.</text>
</comment>
<protein>
    <submittedName>
        <fullName evidence="1">Uncharacterized protein</fullName>
    </submittedName>
</protein>